<evidence type="ECO:0000256" key="9">
    <source>
        <dbReference type="HAMAP-Rule" id="MF_00112"/>
    </source>
</evidence>
<keyword evidence="4 9" id="KW-0460">Magnesium</keyword>
<feature type="binding site" evidence="9">
    <location>
        <begin position="173"/>
        <end position="179"/>
    </location>
    <ligand>
        <name>sn-glycerol 1-phosphate</name>
        <dbReference type="ChEBI" id="CHEBI:57685"/>
    </ligand>
</feature>
<comment type="function">
    <text evidence="9">Prenyltransferase that catalyzes the transfer of the geranylgeranyl moiety of geranylgeranyl diphosphate (GGPP) to the C3 hydroxyl of sn-glycerol-1-phosphate (G1P).</text>
</comment>
<comment type="similarity">
    <text evidence="9">Belongs to the GGGP/HepGP synthase family. Group II subfamily.</text>
</comment>
<reference evidence="10 11" key="1">
    <citation type="submission" date="2019-05" db="EMBL/GenBank/DDBJ databases">
        <title>Algicella ahnfeltiae gen. nov., sp. nov., a novel marine bacterium of the family Flavobacteriaceae isolated from a red alga.</title>
        <authorList>
            <person name="Nedashkovskaya O.I."/>
            <person name="Kukhlevskiy A.D."/>
            <person name="Kim S.-G."/>
            <person name="Zhukova N.V."/>
            <person name="Mikhailov V.V."/>
        </authorList>
    </citation>
    <scope>NUCLEOTIDE SEQUENCE [LARGE SCALE GENOMIC DNA]</scope>
    <source>
        <strain evidence="10 11">10Alg115</strain>
    </source>
</reference>
<dbReference type="Gene3D" id="3.20.20.390">
    <property type="entry name" value="FMN-linked oxidoreductases"/>
    <property type="match status" value="1"/>
</dbReference>
<dbReference type="GO" id="GO:0046474">
    <property type="term" value="P:glycerophospholipid biosynthetic process"/>
    <property type="evidence" value="ECO:0007669"/>
    <property type="project" value="UniProtKB-UniRule"/>
</dbReference>
<feature type="binding site" evidence="9">
    <location>
        <position position="23"/>
    </location>
    <ligand>
        <name>Mg(2+)</name>
        <dbReference type="ChEBI" id="CHEBI:18420"/>
    </ligand>
</feature>
<dbReference type="RefSeq" id="WP_138951977.1">
    <property type="nucleotide sequence ID" value="NZ_CP040749.1"/>
</dbReference>
<dbReference type="NCBIfam" id="NF003198">
    <property type="entry name" value="PRK04169.1-2"/>
    <property type="match status" value="1"/>
</dbReference>
<feature type="binding site" evidence="9">
    <location>
        <begin position="226"/>
        <end position="227"/>
    </location>
    <ligand>
        <name>sn-glycerol 1-phosphate</name>
        <dbReference type="ChEBI" id="CHEBI:57685"/>
    </ligand>
</feature>
<gene>
    <name evidence="10" type="ORF">FF125_20690</name>
</gene>
<dbReference type="NCBIfam" id="TIGR01769">
    <property type="entry name" value="GGGP"/>
    <property type="match status" value="1"/>
</dbReference>
<comment type="catalytic activity">
    <reaction evidence="8 9">
        <text>sn-glycerol 1-phosphate + (2E,6E,10E)-geranylgeranyl diphosphate = sn-3-O-(geranylgeranyl)glycerol 1-phosphate + diphosphate</text>
        <dbReference type="Rhea" id="RHEA:23404"/>
        <dbReference type="ChEBI" id="CHEBI:33019"/>
        <dbReference type="ChEBI" id="CHEBI:57677"/>
        <dbReference type="ChEBI" id="CHEBI:57685"/>
        <dbReference type="ChEBI" id="CHEBI:58756"/>
        <dbReference type="EC" id="2.5.1.41"/>
    </reaction>
</comment>
<dbReference type="PANTHER" id="PTHR40029">
    <property type="match status" value="1"/>
</dbReference>
<dbReference type="NCBIfam" id="TIGR01768">
    <property type="entry name" value="GGGP-family"/>
    <property type="match status" value="1"/>
</dbReference>
<dbReference type="EMBL" id="CP040749">
    <property type="protein sequence ID" value="QCX40740.1"/>
    <property type="molecule type" value="Genomic_DNA"/>
</dbReference>
<dbReference type="Pfam" id="PF01884">
    <property type="entry name" value="PcrB"/>
    <property type="match status" value="1"/>
</dbReference>
<evidence type="ECO:0000256" key="5">
    <source>
        <dbReference type="ARBA" id="ARBA00023098"/>
    </source>
</evidence>
<evidence type="ECO:0000313" key="10">
    <source>
        <dbReference type="EMBL" id="QCX40740.1"/>
    </source>
</evidence>
<dbReference type="InterPro" id="IPR039074">
    <property type="entry name" value="GGGP/HepGP_synthase_I"/>
</dbReference>
<comment type="caution">
    <text evidence="9">Lacks conserved residue(s) required for the propagation of feature annotation.</text>
</comment>
<dbReference type="GO" id="GO:0005737">
    <property type="term" value="C:cytoplasm"/>
    <property type="evidence" value="ECO:0007669"/>
    <property type="project" value="InterPro"/>
</dbReference>
<organism evidence="10 11">
    <name type="scientific">Aureibaculum algae</name>
    <dbReference type="NCBI Taxonomy" id="2584122"/>
    <lineage>
        <taxon>Bacteria</taxon>
        <taxon>Pseudomonadati</taxon>
        <taxon>Bacteroidota</taxon>
        <taxon>Flavobacteriia</taxon>
        <taxon>Flavobacteriales</taxon>
        <taxon>Flavobacteriaceae</taxon>
        <taxon>Aureibaculum</taxon>
    </lineage>
</organism>
<evidence type="ECO:0000313" key="11">
    <source>
        <dbReference type="Proteomes" id="UP000306229"/>
    </source>
</evidence>
<evidence type="ECO:0000256" key="2">
    <source>
        <dbReference type="ARBA" id="ARBA00022679"/>
    </source>
</evidence>
<dbReference type="GO" id="GO:0120536">
    <property type="term" value="F:heptaprenylglyceryl phosphate synthase activity"/>
    <property type="evidence" value="ECO:0007669"/>
    <property type="project" value="UniProtKB-ARBA"/>
</dbReference>
<evidence type="ECO:0000256" key="4">
    <source>
        <dbReference type="ARBA" id="ARBA00022842"/>
    </source>
</evidence>
<proteinExistence type="inferred from homology"/>
<protein>
    <recommendedName>
        <fullName evidence="9">Geranylgeranylglyceryl phosphate synthase</fullName>
        <shortName evidence="9">GGGP synthase</shortName>
        <shortName evidence="9">GGGPS</shortName>
        <ecNumber evidence="9">2.5.1.41</ecNumber>
    </recommendedName>
    <alternativeName>
        <fullName evidence="9">(S)-3-O-geranylgeranylglyceryl phosphate synthase</fullName>
    </alternativeName>
    <alternativeName>
        <fullName evidence="9">Phosphoglycerol geranylgeranyltransferase</fullName>
    </alternativeName>
</protein>
<feature type="binding site" evidence="9">
    <location>
        <position position="53"/>
    </location>
    <ligand>
        <name>Mg(2+)</name>
        <dbReference type="ChEBI" id="CHEBI:18420"/>
    </ligand>
</feature>
<keyword evidence="1 9" id="KW-0444">Lipid biosynthesis</keyword>
<dbReference type="OrthoDB" id="9807235at2"/>
<evidence type="ECO:0000256" key="7">
    <source>
        <dbReference type="ARBA" id="ARBA00023264"/>
    </source>
</evidence>
<keyword evidence="3 9" id="KW-0479">Metal-binding</keyword>
<evidence type="ECO:0000256" key="1">
    <source>
        <dbReference type="ARBA" id="ARBA00022516"/>
    </source>
</evidence>
<accession>A0A5B7TWL7</accession>
<dbReference type="EC" id="2.5.1.41" evidence="9"/>
<dbReference type="GO" id="GO:0047294">
    <property type="term" value="F:phosphoglycerol geranylgeranyltransferase activity"/>
    <property type="evidence" value="ECO:0007669"/>
    <property type="project" value="UniProtKB-UniRule"/>
</dbReference>
<evidence type="ECO:0000256" key="8">
    <source>
        <dbReference type="ARBA" id="ARBA00047288"/>
    </source>
</evidence>
<dbReference type="GO" id="GO:0000287">
    <property type="term" value="F:magnesium ion binding"/>
    <property type="evidence" value="ECO:0007669"/>
    <property type="project" value="UniProtKB-UniRule"/>
</dbReference>
<dbReference type="SUPFAM" id="SSF51395">
    <property type="entry name" value="FMN-linked oxidoreductases"/>
    <property type="match status" value="1"/>
</dbReference>
<name>A0A5B7TWL7_9FLAO</name>
<dbReference type="AlphaFoldDB" id="A0A5B7TWL7"/>
<dbReference type="Proteomes" id="UP000306229">
    <property type="component" value="Chromosome"/>
</dbReference>
<keyword evidence="2 9" id="KW-0808">Transferase</keyword>
<evidence type="ECO:0000256" key="6">
    <source>
        <dbReference type="ARBA" id="ARBA00023209"/>
    </source>
</evidence>
<sequence>MNIYQHIIDSVQQGKKLLAILLDPDKILLETHYITSITEKINKKADFIFVGGSTVNQGVTDKLVKILKKTSQLPIILFPGDYTQISNMADAILFLSLLSGDNPEYLIHQQIKSIPKLKNSSLEVISTGYILIDGGVETSVQKVSNTKPIPQKDVELIVNTALAGAYGGKRLIYLEAGSGAKKVVNLYIIKKVKTALDIPLIVGGGIRTEEQLKKAYDAGADLVVIGTAFEQDIHFLNKINNENIS</sequence>
<comment type="cofactor">
    <cofactor evidence="9">
        <name>Mg(2+)</name>
        <dbReference type="ChEBI" id="CHEBI:18420"/>
    </cofactor>
</comment>
<keyword evidence="7 9" id="KW-1208">Phospholipid metabolism</keyword>
<dbReference type="HAMAP" id="MF_00112">
    <property type="entry name" value="GGGP_HepGP_synthase"/>
    <property type="match status" value="1"/>
</dbReference>
<feature type="binding site" evidence="9">
    <location>
        <begin position="204"/>
        <end position="205"/>
    </location>
    <ligand>
        <name>sn-glycerol 1-phosphate</name>
        <dbReference type="ChEBI" id="CHEBI:57685"/>
    </ligand>
</feature>
<dbReference type="KEGG" id="fbe:FF125_20690"/>
<dbReference type="InterPro" id="IPR010946">
    <property type="entry name" value="GGGP_synth"/>
</dbReference>
<keyword evidence="5 9" id="KW-0443">Lipid metabolism</keyword>
<dbReference type="InterPro" id="IPR008205">
    <property type="entry name" value="GGGP_HepGP_synthase"/>
</dbReference>
<dbReference type="InterPro" id="IPR038597">
    <property type="entry name" value="GGGP/HepGP_synthase_sf"/>
</dbReference>
<keyword evidence="6 9" id="KW-0594">Phospholipid biosynthesis</keyword>
<evidence type="ECO:0000256" key="3">
    <source>
        <dbReference type="ARBA" id="ARBA00022723"/>
    </source>
</evidence>
<dbReference type="PANTHER" id="PTHR40029:SF2">
    <property type="entry name" value="HEPTAPRENYLGLYCERYL PHOSPHATE SYNTHASE"/>
    <property type="match status" value="1"/>
</dbReference>
<keyword evidence="11" id="KW-1185">Reference proteome</keyword>